<evidence type="ECO:0008006" key="4">
    <source>
        <dbReference type="Google" id="ProtNLM"/>
    </source>
</evidence>
<gene>
    <name evidence="2" type="ORF">GT409_04780</name>
</gene>
<dbReference type="KEGG" id="taer:GT409_04780"/>
<keyword evidence="3" id="KW-1185">Reference proteome</keyword>
<feature type="chain" id="PRO_5026800130" description="Lipoprotein" evidence="1">
    <location>
        <begin position="25"/>
        <end position="122"/>
    </location>
</feature>
<dbReference type="Proteomes" id="UP000464954">
    <property type="component" value="Chromosome"/>
</dbReference>
<evidence type="ECO:0000313" key="3">
    <source>
        <dbReference type="Proteomes" id="UP000464954"/>
    </source>
</evidence>
<dbReference type="EMBL" id="CP047593">
    <property type="protein sequence ID" value="QHI68791.1"/>
    <property type="molecule type" value="Genomic_DNA"/>
</dbReference>
<keyword evidence="1" id="KW-0732">Signal</keyword>
<evidence type="ECO:0000313" key="2">
    <source>
        <dbReference type="EMBL" id="QHI68791.1"/>
    </source>
</evidence>
<proteinExistence type="predicted"/>
<protein>
    <recommendedName>
        <fullName evidence="4">Lipoprotein</fullName>
    </recommendedName>
</protein>
<sequence>MKKTVRRLLTAALFSSLLSPVASACVLKIQSGQEHPQKGSEDTITVQFIQIHRNCSVPPEKTQIDTKNVEVLEQSEWKPVKSNVYESTFRVKYEKEGRAVFTAERSCPKKGAKTQELEINVD</sequence>
<dbReference type="RefSeq" id="WP_160627448.1">
    <property type="nucleotide sequence ID" value="NZ_CP047593.1"/>
</dbReference>
<reference evidence="2 3" key="1">
    <citation type="submission" date="2020-01" db="EMBL/GenBank/DDBJ databases">
        <title>Ponticoccus aerotolerans gen. nov., sp. nov., an anaerobic bacterium and proposal of Ponticoccusceae fam. nov., Ponticoccusles ord. nov. and Ponticoccuse classis nov. in the phylum Kiritimatiellaeota.</title>
        <authorList>
            <person name="Zhou L.Y."/>
            <person name="Du Z.J."/>
        </authorList>
    </citation>
    <scope>NUCLEOTIDE SEQUENCE [LARGE SCALE GENOMIC DNA]</scope>
    <source>
        <strain evidence="2 3">S-5007</strain>
    </source>
</reference>
<organism evidence="2 3">
    <name type="scientific">Tichowtungia aerotolerans</name>
    <dbReference type="NCBI Taxonomy" id="2697043"/>
    <lineage>
        <taxon>Bacteria</taxon>
        <taxon>Pseudomonadati</taxon>
        <taxon>Kiritimatiellota</taxon>
        <taxon>Tichowtungiia</taxon>
        <taxon>Tichowtungiales</taxon>
        <taxon>Tichowtungiaceae</taxon>
        <taxon>Tichowtungia</taxon>
    </lineage>
</organism>
<dbReference type="PROSITE" id="PS51257">
    <property type="entry name" value="PROKAR_LIPOPROTEIN"/>
    <property type="match status" value="1"/>
</dbReference>
<name>A0A6P1M4M1_9BACT</name>
<dbReference type="AlphaFoldDB" id="A0A6P1M4M1"/>
<accession>A0A6P1M4M1</accession>
<feature type="signal peptide" evidence="1">
    <location>
        <begin position="1"/>
        <end position="24"/>
    </location>
</feature>
<evidence type="ECO:0000256" key="1">
    <source>
        <dbReference type="SAM" id="SignalP"/>
    </source>
</evidence>